<dbReference type="SUPFAM" id="SSF160537">
    <property type="entry name" value="SpoVG-like"/>
    <property type="match status" value="1"/>
</dbReference>
<name>A0A9D1LJ34_9FIRM</name>
<dbReference type="InterPro" id="IPR036751">
    <property type="entry name" value="SpoVG_sf"/>
</dbReference>
<dbReference type="Proteomes" id="UP000824074">
    <property type="component" value="Unassembled WGS sequence"/>
</dbReference>
<organism evidence="4 5">
    <name type="scientific">Candidatus Aphodocola excrementigallinarum</name>
    <dbReference type="NCBI Taxonomy" id="2840670"/>
    <lineage>
        <taxon>Bacteria</taxon>
        <taxon>Bacillati</taxon>
        <taxon>Bacillota</taxon>
        <taxon>Bacilli</taxon>
        <taxon>Candidatus Aphodocola</taxon>
    </lineage>
</organism>
<keyword evidence="1" id="KW-0132">Cell division</keyword>
<dbReference type="AlphaFoldDB" id="A0A9D1LJ34"/>
<keyword evidence="3" id="KW-0131">Cell cycle</keyword>
<protein>
    <submittedName>
        <fullName evidence="4">SpoVG family protein</fullName>
    </submittedName>
</protein>
<dbReference type="EMBL" id="DVMT01000043">
    <property type="protein sequence ID" value="HIU40512.1"/>
    <property type="molecule type" value="Genomic_DNA"/>
</dbReference>
<dbReference type="GO" id="GO:0030435">
    <property type="term" value="P:sporulation resulting in formation of a cellular spore"/>
    <property type="evidence" value="ECO:0007669"/>
    <property type="project" value="InterPro"/>
</dbReference>
<evidence type="ECO:0000256" key="2">
    <source>
        <dbReference type="ARBA" id="ARBA00023210"/>
    </source>
</evidence>
<evidence type="ECO:0000256" key="3">
    <source>
        <dbReference type="ARBA" id="ARBA00023306"/>
    </source>
</evidence>
<evidence type="ECO:0000256" key="1">
    <source>
        <dbReference type="ARBA" id="ARBA00022618"/>
    </source>
</evidence>
<keyword evidence="2" id="KW-0717">Septation</keyword>
<dbReference type="GO" id="GO:0000917">
    <property type="term" value="P:division septum assembly"/>
    <property type="evidence" value="ECO:0007669"/>
    <property type="project" value="UniProtKB-KW"/>
</dbReference>
<accession>A0A9D1LJ34</accession>
<proteinExistence type="predicted"/>
<evidence type="ECO:0000313" key="4">
    <source>
        <dbReference type="EMBL" id="HIU40512.1"/>
    </source>
</evidence>
<comment type="caution">
    <text evidence="4">The sequence shown here is derived from an EMBL/GenBank/DDBJ whole genome shotgun (WGS) entry which is preliminary data.</text>
</comment>
<dbReference type="PANTHER" id="PTHR38429:SF1">
    <property type="entry name" value="SEPTATION PROTEIN SPOVG-RELATED"/>
    <property type="match status" value="1"/>
</dbReference>
<dbReference type="InterPro" id="IPR007170">
    <property type="entry name" value="SpoVG"/>
</dbReference>
<gene>
    <name evidence="4" type="ORF">IAB68_04350</name>
</gene>
<dbReference type="PANTHER" id="PTHR38429">
    <property type="entry name" value="SEPTATION PROTEIN SPOVG-RELATED"/>
    <property type="match status" value="1"/>
</dbReference>
<dbReference type="Pfam" id="PF04026">
    <property type="entry name" value="SpoVG"/>
    <property type="match status" value="1"/>
</dbReference>
<sequence>MEVTKVTVQKEEKQGSRVKGYAVIELDGVLKINGIRLIEGNTRLFAAMPNRKVGDDKYIDYVYPINKELREKIEKAIIEEYEKEN</sequence>
<reference evidence="4" key="1">
    <citation type="submission" date="2020-10" db="EMBL/GenBank/DDBJ databases">
        <authorList>
            <person name="Gilroy R."/>
        </authorList>
    </citation>
    <scope>NUCLEOTIDE SEQUENCE</scope>
    <source>
        <strain evidence="4">CHK193-30670</strain>
    </source>
</reference>
<dbReference type="Gene3D" id="3.30.1120.40">
    <property type="entry name" value="Stage V sporulation protein G"/>
    <property type="match status" value="1"/>
</dbReference>
<reference evidence="4" key="2">
    <citation type="journal article" date="2021" name="PeerJ">
        <title>Extensive microbial diversity within the chicken gut microbiome revealed by metagenomics and culture.</title>
        <authorList>
            <person name="Gilroy R."/>
            <person name="Ravi A."/>
            <person name="Getino M."/>
            <person name="Pursley I."/>
            <person name="Horton D.L."/>
            <person name="Alikhan N.F."/>
            <person name="Baker D."/>
            <person name="Gharbi K."/>
            <person name="Hall N."/>
            <person name="Watson M."/>
            <person name="Adriaenssens E.M."/>
            <person name="Foster-Nyarko E."/>
            <person name="Jarju S."/>
            <person name="Secka A."/>
            <person name="Antonio M."/>
            <person name="Oren A."/>
            <person name="Chaudhuri R.R."/>
            <person name="La Ragione R."/>
            <person name="Hildebrand F."/>
            <person name="Pallen M.J."/>
        </authorList>
    </citation>
    <scope>NUCLEOTIDE SEQUENCE</scope>
    <source>
        <strain evidence="4">CHK193-30670</strain>
    </source>
</reference>
<evidence type="ECO:0000313" key="5">
    <source>
        <dbReference type="Proteomes" id="UP000824074"/>
    </source>
</evidence>